<proteinExistence type="predicted"/>
<dbReference type="InterPro" id="IPR003439">
    <property type="entry name" value="ABC_transporter-like_ATP-bd"/>
</dbReference>
<reference evidence="7" key="1">
    <citation type="submission" date="2023-06" db="EMBL/GenBank/DDBJ databases">
        <title>Black Yeasts Isolated from many extreme environments.</title>
        <authorList>
            <person name="Coleine C."/>
            <person name="Stajich J.E."/>
            <person name="Selbmann L."/>
        </authorList>
    </citation>
    <scope>NUCLEOTIDE SEQUENCE</scope>
    <source>
        <strain evidence="7">CCFEE 5200</strain>
    </source>
</reference>
<gene>
    <name evidence="7" type="ORF">LTR91_025068</name>
</gene>
<keyword evidence="2" id="KW-0813">Transport</keyword>
<protein>
    <recommendedName>
        <fullName evidence="6">ABC transporter domain-containing protein</fullName>
    </recommendedName>
</protein>
<accession>A0AAN6H3J8</accession>
<comment type="caution">
    <text evidence="7">The sequence shown here is derived from an EMBL/GenBank/DDBJ whole genome shotgun (WGS) entry which is preliminary data.</text>
</comment>
<sequence>MAEVDRIECGGYTRLENTGIRSFGWKGVTVKVNNRHSHAQKAILSDVTGIVKAGEMIAVLGPSYINGSLSDPQTLRRESAYVEQVDALVDSLTVRETLMFAARLSLPISTSEQERAGAVSRLIDAFGLSAQVDSRIGTSIRSGISGGQKRRVSVACQLVTSPRIIFLDEPTSGPDSAASFEVISFIREVARRYNLLVIASIHQPSTATFAMFDRLLVLSQGSTAFSGRTSEVQPYFDSCGYPIPLYMNPAEFILDYVNTDLAHGPSEVADQLTLVLSAWHNSQQAQATPEELMNEMARREVGHEVGTESQSIPVARLAIVSTLIYRAFIKSYRDVVAYGIRIAMYMGLAILIGPCGCGWHQTKPTFRPSSTPYSSVELSCHSWQWRTFRRSSKTGHSSWTNVGR</sequence>
<dbReference type="InterPro" id="IPR043926">
    <property type="entry name" value="ABCG_dom"/>
</dbReference>
<comment type="subcellular location">
    <subcellularLocation>
        <location evidence="1">Membrane</location>
        <topology evidence="1">Multi-pass membrane protein</topology>
    </subcellularLocation>
</comment>
<dbReference type="Gene3D" id="3.40.50.300">
    <property type="entry name" value="P-loop containing nucleotide triphosphate hydrolases"/>
    <property type="match status" value="1"/>
</dbReference>
<dbReference type="SUPFAM" id="SSF52540">
    <property type="entry name" value="P-loop containing nucleoside triphosphate hydrolases"/>
    <property type="match status" value="1"/>
</dbReference>
<evidence type="ECO:0000256" key="1">
    <source>
        <dbReference type="ARBA" id="ARBA00004141"/>
    </source>
</evidence>
<dbReference type="GO" id="GO:0016020">
    <property type="term" value="C:membrane"/>
    <property type="evidence" value="ECO:0007669"/>
    <property type="project" value="UniProtKB-SubCell"/>
</dbReference>
<keyword evidence="3" id="KW-0812">Transmembrane</keyword>
<dbReference type="GO" id="GO:0016887">
    <property type="term" value="F:ATP hydrolysis activity"/>
    <property type="evidence" value="ECO:0007669"/>
    <property type="project" value="InterPro"/>
</dbReference>
<dbReference type="PROSITE" id="PS50893">
    <property type="entry name" value="ABC_TRANSPORTER_2"/>
    <property type="match status" value="1"/>
</dbReference>
<dbReference type="GO" id="GO:0140359">
    <property type="term" value="F:ABC-type transporter activity"/>
    <property type="evidence" value="ECO:0007669"/>
    <property type="project" value="InterPro"/>
</dbReference>
<dbReference type="PANTHER" id="PTHR48041">
    <property type="entry name" value="ABC TRANSPORTER G FAMILY MEMBER 28"/>
    <property type="match status" value="1"/>
</dbReference>
<evidence type="ECO:0000256" key="2">
    <source>
        <dbReference type="ARBA" id="ARBA00022448"/>
    </source>
</evidence>
<dbReference type="PROSITE" id="PS00211">
    <property type="entry name" value="ABC_TRANSPORTER_1"/>
    <property type="match status" value="1"/>
</dbReference>
<evidence type="ECO:0000259" key="6">
    <source>
        <dbReference type="PROSITE" id="PS50893"/>
    </source>
</evidence>
<dbReference type="InterPro" id="IPR017871">
    <property type="entry name" value="ABC_transporter-like_CS"/>
</dbReference>
<dbReference type="InterPro" id="IPR050352">
    <property type="entry name" value="ABCG_transporters"/>
</dbReference>
<dbReference type="EMBL" id="JAUJLE010000709">
    <property type="protein sequence ID" value="KAK0951309.1"/>
    <property type="molecule type" value="Genomic_DNA"/>
</dbReference>
<feature type="domain" description="ABC transporter" evidence="6">
    <location>
        <begin position="13"/>
        <end position="245"/>
    </location>
</feature>
<organism evidence="7 8">
    <name type="scientific">Friedmanniomyces endolithicus</name>
    <dbReference type="NCBI Taxonomy" id="329885"/>
    <lineage>
        <taxon>Eukaryota</taxon>
        <taxon>Fungi</taxon>
        <taxon>Dikarya</taxon>
        <taxon>Ascomycota</taxon>
        <taxon>Pezizomycotina</taxon>
        <taxon>Dothideomycetes</taxon>
        <taxon>Dothideomycetidae</taxon>
        <taxon>Mycosphaerellales</taxon>
        <taxon>Teratosphaeriaceae</taxon>
        <taxon>Friedmanniomyces</taxon>
    </lineage>
</organism>
<dbReference type="PANTHER" id="PTHR48041:SF98">
    <property type="entry name" value="TRANSPORTER, PUTATIVE (EUROFUNG)-RELATED"/>
    <property type="match status" value="1"/>
</dbReference>
<evidence type="ECO:0000256" key="4">
    <source>
        <dbReference type="ARBA" id="ARBA00022989"/>
    </source>
</evidence>
<dbReference type="AlphaFoldDB" id="A0AAN6H3J8"/>
<keyword evidence="5" id="KW-0472">Membrane</keyword>
<name>A0AAN6H3J8_9PEZI</name>
<evidence type="ECO:0000313" key="7">
    <source>
        <dbReference type="EMBL" id="KAK0951309.1"/>
    </source>
</evidence>
<evidence type="ECO:0000256" key="3">
    <source>
        <dbReference type="ARBA" id="ARBA00022692"/>
    </source>
</evidence>
<dbReference type="Pfam" id="PF19055">
    <property type="entry name" value="ABC2_membrane_7"/>
    <property type="match status" value="1"/>
</dbReference>
<evidence type="ECO:0000256" key="5">
    <source>
        <dbReference type="ARBA" id="ARBA00023136"/>
    </source>
</evidence>
<dbReference type="Pfam" id="PF00005">
    <property type="entry name" value="ABC_tran"/>
    <property type="match status" value="1"/>
</dbReference>
<keyword evidence="8" id="KW-1185">Reference proteome</keyword>
<evidence type="ECO:0000313" key="8">
    <source>
        <dbReference type="Proteomes" id="UP001175353"/>
    </source>
</evidence>
<keyword evidence="4" id="KW-1133">Transmembrane helix</keyword>
<dbReference type="InterPro" id="IPR027417">
    <property type="entry name" value="P-loop_NTPase"/>
</dbReference>
<dbReference type="Proteomes" id="UP001175353">
    <property type="component" value="Unassembled WGS sequence"/>
</dbReference>
<dbReference type="GO" id="GO:0005524">
    <property type="term" value="F:ATP binding"/>
    <property type="evidence" value="ECO:0007669"/>
    <property type="project" value="InterPro"/>
</dbReference>